<name>A0A8H6W779_9AGAR</name>
<proteinExistence type="predicted"/>
<evidence type="ECO:0000313" key="1">
    <source>
        <dbReference type="EMBL" id="KAF7304218.1"/>
    </source>
</evidence>
<reference evidence="1" key="1">
    <citation type="submission" date="2020-05" db="EMBL/GenBank/DDBJ databases">
        <title>Mycena genomes resolve the evolution of fungal bioluminescence.</title>
        <authorList>
            <person name="Tsai I.J."/>
        </authorList>
    </citation>
    <scope>NUCLEOTIDE SEQUENCE</scope>
    <source>
        <strain evidence="1">171206Taipei</strain>
    </source>
</reference>
<dbReference type="Gene3D" id="2.60.270.50">
    <property type="match status" value="1"/>
</dbReference>
<dbReference type="GeneID" id="59345785"/>
<dbReference type="AlphaFoldDB" id="A0A8H6W779"/>
<dbReference type="InterPro" id="IPR049065">
    <property type="entry name" value="Nakanori"/>
</dbReference>
<comment type="caution">
    <text evidence="1">The sequence shown here is derived from an EMBL/GenBank/DDBJ whole genome shotgun (WGS) entry which is preliminary data.</text>
</comment>
<evidence type="ECO:0000313" key="2">
    <source>
        <dbReference type="Proteomes" id="UP000636479"/>
    </source>
</evidence>
<dbReference type="Proteomes" id="UP000636479">
    <property type="component" value="Unassembled WGS sequence"/>
</dbReference>
<gene>
    <name evidence="1" type="ORF">MIND_00654000</name>
</gene>
<protein>
    <submittedName>
        <fullName evidence="1">Uncharacterized protein</fullName>
    </submittedName>
</protein>
<keyword evidence="2" id="KW-1185">Reference proteome</keyword>
<accession>A0A8H6W779</accession>
<dbReference type="EMBL" id="JACAZF010000005">
    <property type="protein sequence ID" value="KAF7304218.1"/>
    <property type="molecule type" value="Genomic_DNA"/>
</dbReference>
<dbReference type="Pfam" id="PF21230">
    <property type="entry name" value="Nakanori"/>
    <property type="match status" value="1"/>
</dbReference>
<dbReference type="OrthoDB" id="2885679at2759"/>
<sequence>MFGLYFVISPLTVLHSPLVSLESAGRSGRCNRGQLFVKLLGSVPVSLFLNIVAYRRPDRLLSPKTVVYTQSMAGIRPSDALAIVVEDRALGFAIYLEDGALNDPIAACYLQDCWGKSQHRSLSRSLFTTTVSSRTVVHLQFAKSVAGIRPSDAFATDLEDHALAFAMARLRPRSTAHSLRAIRNTAGKALFRPRLSLMPSLRRILLKSILLTNFCRVFAGNRPGEPSAIGVEDGAFGAALSGAIAAGTDICRDFGQATRFRWRFDVPACPVAAVRLAGKTVSERHSPDVGRLDNGVSKHTTCQRAVPFSSTLFSPSQTDSRPHIAAEVPFTIVAQAGHASIWRVARAARTLVALLHFVVWVKDGVVRDPARSTINFAVALPSEHQSSLPVDAALVGGSKREEEENGRDWSATRARVTDPGRRLRSHAAATAGVVRRCLQVSLIGEVAVVVPSPLGKVPVPYSAGHDCLDCALSSEGLEEQPSFGVANEPPPLAQHVPFMLPHLLTDHRLQSESSLPLQLEQLVLAVVVMQMHMLLLLQARSLTNSLQFLIDGASIAGAGVEGATALHSRADPRLQASRVPTRTSEGGTDIGARRCMLRDGFAECHGERAAPASRQRQRGLVGGRIGEMEESERGWSATRARVPDPTRRARSHAAASLRLPSCSTPCSTSITSPLGSAAAYISQSRCSIALSISLHPAIHPPRPPVVVHRKMGLSLLGERSRPLLYQVSRQCLTKNVNRSPRDSPHDVAAAHTSTLQNSQRIKAFIHELSSNPSPPRIGYYYRLRKNVRDPNRPHISDAEVARVAADLRGLHKEEVDARLKTAKAEVSALPDVSSSITASLYNATGNTIYMKESVSYYGKFAEDRLPDKVIHNGCWTDFVHYVDAYVSIEGCSGAIVYQHEIGKEFFIGWKNPSYAIFYAQADQPLIVFSDHVYPSQVIVEVGGPDHWWKIGTKEYMQNLLDEVDEASSYGSESDALFTVRHVLFVWRQSCLDFDRMRSQVSGITSNERHASVFYVLLPTSDTLKLTV</sequence>
<organism evidence="1 2">
    <name type="scientific">Mycena indigotica</name>
    <dbReference type="NCBI Taxonomy" id="2126181"/>
    <lineage>
        <taxon>Eukaryota</taxon>
        <taxon>Fungi</taxon>
        <taxon>Dikarya</taxon>
        <taxon>Basidiomycota</taxon>
        <taxon>Agaricomycotina</taxon>
        <taxon>Agaricomycetes</taxon>
        <taxon>Agaricomycetidae</taxon>
        <taxon>Agaricales</taxon>
        <taxon>Marasmiineae</taxon>
        <taxon>Mycenaceae</taxon>
        <taxon>Mycena</taxon>
    </lineage>
</organism>
<dbReference type="RefSeq" id="XP_037221190.1">
    <property type="nucleotide sequence ID" value="XM_037363269.1"/>
</dbReference>